<dbReference type="PANTHER" id="PTHR33931:SF2">
    <property type="entry name" value="HOLIN-LIKE PROTEIN CIDA"/>
    <property type="match status" value="1"/>
</dbReference>
<evidence type="ECO:0000256" key="2">
    <source>
        <dbReference type="ARBA" id="ARBA00022475"/>
    </source>
</evidence>
<evidence type="ECO:0000256" key="3">
    <source>
        <dbReference type="ARBA" id="ARBA00022692"/>
    </source>
</evidence>
<evidence type="ECO:0000256" key="5">
    <source>
        <dbReference type="ARBA" id="ARBA00023136"/>
    </source>
</evidence>
<comment type="subcellular location">
    <subcellularLocation>
        <location evidence="1">Cell membrane</location>
        <topology evidence="1">Multi-pass membrane protein</topology>
    </subcellularLocation>
</comment>
<protein>
    <submittedName>
        <fullName evidence="7">Effector of murein hydrolase LrgA</fullName>
    </submittedName>
</protein>
<name>A0ABN0DYW0_AERSS</name>
<dbReference type="InterPro" id="IPR005538">
    <property type="entry name" value="LrgA/CidA"/>
</dbReference>
<dbReference type="GO" id="GO:0016787">
    <property type="term" value="F:hydrolase activity"/>
    <property type="evidence" value="ECO:0007669"/>
    <property type="project" value="UniProtKB-KW"/>
</dbReference>
<dbReference type="EMBL" id="AGVO01000049">
    <property type="protein sequence ID" value="EHI52097.1"/>
    <property type="molecule type" value="Genomic_DNA"/>
</dbReference>
<reference evidence="7 8" key="1">
    <citation type="journal article" date="2012" name="Front. Microbiol.">
        <title>Draft Genome Sequence of the Virulent Strain 01-B526 of the Fish Pathogen Aeromonas salmonicida.</title>
        <authorList>
            <person name="Charette S.J."/>
            <person name="Brochu F."/>
            <person name="Boyle B."/>
            <person name="Filion G."/>
            <person name="Tanaka K.H."/>
            <person name="Derome N."/>
        </authorList>
    </citation>
    <scope>NUCLEOTIDE SEQUENCE [LARGE SCALE GENOMIC DNA]</scope>
    <source>
        <strain evidence="7 8">01-B526</strain>
    </source>
</reference>
<keyword evidence="8" id="KW-1185">Reference proteome</keyword>
<evidence type="ECO:0000256" key="6">
    <source>
        <dbReference type="SAM" id="Phobius"/>
    </source>
</evidence>
<dbReference type="Pfam" id="PF03788">
    <property type="entry name" value="LrgA"/>
    <property type="match status" value="1"/>
</dbReference>
<keyword evidence="4 6" id="KW-1133">Transmembrane helix</keyword>
<feature type="transmembrane region" description="Helical" evidence="6">
    <location>
        <begin position="94"/>
        <end position="116"/>
    </location>
</feature>
<dbReference type="Proteomes" id="UP000006428">
    <property type="component" value="Unassembled WGS sequence"/>
</dbReference>
<evidence type="ECO:0000313" key="7">
    <source>
        <dbReference type="EMBL" id="EHI52097.1"/>
    </source>
</evidence>
<proteinExistence type="predicted"/>
<sequence>MKALCIRWFQTPFQIALLAAIWLLADAAVRTFHLPLPANLTGMLALLVLILLGVQWFSAGARWLLAEMLLFFVPAVVAVVNYQDLLLQEGWRIMLVLLISTTLVLGTTALVVDRVYRLELKLARRSRRHV</sequence>
<keyword evidence="2" id="KW-1003">Cell membrane</keyword>
<organism evidence="7 8">
    <name type="scientific">Aeromonas salmonicida subsp. salmonicida 01-B526</name>
    <dbReference type="NCBI Taxonomy" id="1076135"/>
    <lineage>
        <taxon>Bacteria</taxon>
        <taxon>Pseudomonadati</taxon>
        <taxon>Pseudomonadota</taxon>
        <taxon>Gammaproteobacteria</taxon>
        <taxon>Aeromonadales</taxon>
        <taxon>Aeromonadaceae</taxon>
        <taxon>Aeromonas</taxon>
    </lineage>
</organism>
<accession>A0ABN0DYW0</accession>
<keyword evidence="3 6" id="KW-0812">Transmembrane</keyword>
<keyword evidence="5 6" id="KW-0472">Membrane</keyword>
<dbReference type="RefSeq" id="WP_005315796.1">
    <property type="nucleotide sequence ID" value="NZ_AGVO01000049.1"/>
</dbReference>
<dbReference type="PANTHER" id="PTHR33931">
    <property type="entry name" value="HOLIN-LIKE PROTEIN CIDA-RELATED"/>
    <property type="match status" value="1"/>
</dbReference>
<feature type="transmembrane region" description="Helical" evidence="6">
    <location>
        <begin position="64"/>
        <end position="82"/>
    </location>
</feature>
<keyword evidence="7" id="KW-0378">Hydrolase</keyword>
<feature type="transmembrane region" description="Helical" evidence="6">
    <location>
        <begin position="37"/>
        <end position="57"/>
    </location>
</feature>
<comment type="caution">
    <text evidence="7">The sequence shown here is derived from an EMBL/GenBank/DDBJ whole genome shotgun (WGS) entry which is preliminary data.</text>
</comment>
<evidence type="ECO:0000256" key="1">
    <source>
        <dbReference type="ARBA" id="ARBA00004651"/>
    </source>
</evidence>
<gene>
    <name evidence="7" type="ORF">IYQ_12343</name>
</gene>
<evidence type="ECO:0000313" key="8">
    <source>
        <dbReference type="Proteomes" id="UP000006428"/>
    </source>
</evidence>
<evidence type="ECO:0000256" key="4">
    <source>
        <dbReference type="ARBA" id="ARBA00022989"/>
    </source>
</evidence>